<evidence type="ECO:0000259" key="1">
    <source>
        <dbReference type="PROSITE" id="PS51154"/>
    </source>
</evidence>
<dbReference type="EMBL" id="CAKOGP040000147">
    <property type="protein sequence ID" value="CAJ1931407.1"/>
    <property type="molecule type" value="Genomic_DNA"/>
</dbReference>
<accession>A0AAD2CG15</accession>
<dbReference type="SUPFAM" id="SSF52467">
    <property type="entry name" value="DHS-like NAD/FAD-binding domain"/>
    <property type="match status" value="1"/>
</dbReference>
<dbReference type="Proteomes" id="UP001295423">
    <property type="component" value="Unassembled WGS sequence"/>
</dbReference>
<dbReference type="PROSITE" id="PS51154">
    <property type="entry name" value="MACRO"/>
    <property type="match status" value="1"/>
</dbReference>
<sequence>MNLKNPQTLQATLCAVFRDDDGYDASQTINSLKQDSPETYRQLLGDVLIASNVSWRQQTLNLIDAIWKEEAETRTNIPVQDVMKHPCAATVGSTKISVWKGDITKLEGKNLAIVNAANDQGLGCFVPQYRCIDNVIHREAGPRLRMECQKETNHRRTSLSTGTPPIVTAGYHLPSGHVIHATGPKVLKNNVDGLTSKDREDLKITYELVLETGSKTDGIGIRHWLEKHPESRLDQVVFNVFTNADWDLYPKHFPVFSTSAADITTTPSLRDRTIDLAKQWIEDADAVLICSGAGMSVKEGEMVYTNPDDFTRAYPWFLNGATRPATNVWGYQEIETFLQQPSGL</sequence>
<dbReference type="InterPro" id="IPR029035">
    <property type="entry name" value="DHS-like_NAD/FAD-binding_dom"/>
</dbReference>
<organism evidence="2 3">
    <name type="scientific">Cylindrotheca closterium</name>
    <dbReference type="NCBI Taxonomy" id="2856"/>
    <lineage>
        <taxon>Eukaryota</taxon>
        <taxon>Sar</taxon>
        <taxon>Stramenopiles</taxon>
        <taxon>Ochrophyta</taxon>
        <taxon>Bacillariophyta</taxon>
        <taxon>Bacillariophyceae</taxon>
        <taxon>Bacillariophycidae</taxon>
        <taxon>Bacillariales</taxon>
        <taxon>Bacillariaceae</taxon>
        <taxon>Cylindrotheca</taxon>
    </lineage>
</organism>
<name>A0AAD2CG15_9STRA</name>
<evidence type="ECO:0000313" key="2">
    <source>
        <dbReference type="EMBL" id="CAJ1931407.1"/>
    </source>
</evidence>
<reference evidence="2" key="1">
    <citation type="submission" date="2023-08" db="EMBL/GenBank/DDBJ databases">
        <authorList>
            <person name="Audoor S."/>
            <person name="Bilcke G."/>
        </authorList>
    </citation>
    <scope>NUCLEOTIDE SEQUENCE</scope>
</reference>
<proteinExistence type="predicted"/>
<keyword evidence="3" id="KW-1185">Reference proteome</keyword>
<dbReference type="InterPro" id="IPR043472">
    <property type="entry name" value="Macro_dom-like"/>
</dbReference>
<dbReference type="Gene3D" id="3.40.220.10">
    <property type="entry name" value="Leucine Aminopeptidase, subunit E, domain 1"/>
    <property type="match status" value="1"/>
</dbReference>
<feature type="domain" description="Macro" evidence="1">
    <location>
        <begin position="83"/>
        <end position="285"/>
    </location>
</feature>
<protein>
    <recommendedName>
        <fullName evidence="1">Macro domain-containing protein</fullName>
    </recommendedName>
</protein>
<dbReference type="PANTHER" id="PTHR11106">
    <property type="entry name" value="GANGLIOSIDE INDUCED DIFFERENTIATION ASSOCIATED PROTEIN 2-RELATED"/>
    <property type="match status" value="1"/>
</dbReference>
<dbReference type="PANTHER" id="PTHR11106:SF27">
    <property type="entry name" value="MACRO DOMAIN-CONTAINING PROTEIN"/>
    <property type="match status" value="1"/>
</dbReference>
<dbReference type="Pfam" id="PF01661">
    <property type="entry name" value="Macro"/>
    <property type="match status" value="1"/>
</dbReference>
<gene>
    <name evidence="2" type="ORF">CYCCA115_LOCUS2374</name>
</gene>
<dbReference type="AlphaFoldDB" id="A0AAD2CG15"/>
<dbReference type="SUPFAM" id="SSF52949">
    <property type="entry name" value="Macro domain-like"/>
    <property type="match status" value="1"/>
</dbReference>
<dbReference type="InterPro" id="IPR002589">
    <property type="entry name" value="Macro_dom"/>
</dbReference>
<comment type="caution">
    <text evidence="2">The sequence shown here is derived from an EMBL/GenBank/DDBJ whole genome shotgun (WGS) entry which is preliminary data.</text>
</comment>
<evidence type="ECO:0000313" key="3">
    <source>
        <dbReference type="Proteomes" id="UP001295423"/>
    </source>
</evidence>